<evidence type="ECO:0000256" key="4">
    <source>
        <dbReference type="SAM" id="Phobius"/>
    </source>
</evidence>
<protein>
    <recommendedName>
        <fullName evidence="5">FAD-binding domain-containing protein</fullName>
    </recommendedName>
</protein>
<keyword evidence="4" id="KW-1133">Transmembrane helix</keyword>
<comment type="caution">
    <text evidence="6">The sequence shown here is derived from an EMBL/GenBank/DDBJ whole genome shotgun (WGS) entry which is preliminary data.</text>
</comment>
<evidence type="ECO:0000256" key="2">
    <source>
        <dbReference type="ARBA" id="ARBA00023033"/>
    </source>
</evidence>
<dbReference type="GO" id="GO:0071949">
    <property type="term" value="F:FAD binding"/>
    <property type="evidence" value="ECO:0007669"/>
    <property type="project" value="InterPro"/>
</dbReference>
<dbReference type="EMBL" id="JAUJYO010000013">
    <property type="protein sequence ID" value="KAK1300099.1"/>
    <property type="molecule type" value="Genomic_DNA"/>
</dbReference>
<keyword evidence="4" id="KW-0472">Membrane</keyword>
<dbReference type="InterPro" id="IPR044560">
    <property type="entry name" value="MOase"/>
</dbReference>
<sequence>MMFFLDTGKTVERRLTGKEELRCMKRKDLIEALFNAILKEYIRYGCPIKMVLIGCDGVNSVVAKSLKLTDPKFMPIWATRGFTSYLNGHGLENKLTHVIRDTVDFGHLTITDNRVNWFIGRPVLPTDYEKQDHPELIMKLTLDALKVFPKEFIDTVKQCNLKSFYVTQIKYRAPWDLFFTSFHNGTTTVVGDVMHAMGPFQGQGAGSSLEDVIVLARCIAKEMCEATKSVGGIGEHQELQRRIEGALDRYVKERRLRMIRYSLQTYVAWMLLVDSSMVKKLLALAVFIVFFSGTSLSLTRYDCGRL</sequence>
<dbReference type="SUPFAM" id="SSF51905">
    <property type="entry name" value="FAD/NAD(P)-binding domain"/>
    <property type="match status" value="1"/>
</dbReference>
<dbReference type="GO" id="GO:0004497">
    <property type="term" value="F:monooxygenase activity"/>
    <property type="evidence" value="ECO:0007669"/>
    <property type="project" value="UniProtKB-KW"/>
</dbReference>
<dbReference type="InterPro" id="IPR002938">
    <property type="entry name" value="FAD-bd"/>
</dbReference>
<evidence type="ECO:0000313" key="7">
    <source>
        <dbReference type="Proteomes" id="UP001180020"/>
    </source>
</evidence>
<organism evidence="6 7">
    <name type="scientific">Acorus calamus</name>
    <name type="common">Sweet flag</name>
    <dbReference type="NCBI Taxonomy" id="4465"/>
    <lineage>
        <taxon>Eukaryota</taxon>
        <taxon>Viridiplantae</taxon>
        <taxon>Streptophyta</taxon>
        <taxon>Embryophyta</taxon>
        <taxon>Tracheophyta</taxon>
        <taxon>Spermatophyta</taxon>
        <taxon>Magnoliopsida</taxon>
        <taxon>Liliopsida</taxon>
        <taxon>Acoraceae</taxon>
        <taxon>Acorus</taxon>
    </lineage>
</organism>
<dbReference type="Pfam" id="PF01494">
    <property type="entry name" value="FAD_binding_3"/>
    <property type="match status" value="1"/>
</dbReference>
<reference evidence="6" key="2">
    <citation type="submission" date="2023-06" db="EMBL/GenBank/DDBJ databases">
        <authorList>
            <person name="Ma L."/>
            <person name="Liu K.-W."/>
            <person name="Li Z."/>
            <person name="Hsiao Y.-Y."/>
            <person name="Qi Y."/>
            <person name="Fu T."/>
            <person name="Tang G."/>
            <person name="Zhang D."/>
            <person name="Sun W.-H."/>
            <person name="Liu D.-K."/>
            <person name="Li Y."/>
            <person name="Chen G.-Z."/>
            <person name="Liu X.-D."/>
            <person name="Liao X.-Y."/>
            <person name="Jiang Y.-T."/>
            <person name="Yu X."/>
            <person name="Hao Y."/>
            <person name="Huang J."/>
            <person name="Zhao X.-W."/>
            <person name="Ke S."/>
            <person name="Chen Y.-Y."/>
            <person name="Wu W.-L."/>
            <person name="Hsu J.-L."/>
            <person name="Lin Y.-F."/>
            <person name="Huang M.-D."/>
            <person name="Li C.-Y."/>
            <person name="Huang L."/>
            <person name="Wang Z.-W."/>
            <person name="Zhao X."/>
            <person name="Zhong W.-Y."/>
            <person name="Peng D.-H."/>
            <person name="Ahmad S."/>
            <person name="Lan S."/>
            <person name="Zhang J.-S."/>
            <person name="Tsai W.-C."/>
            <person name="Van De Peer Y."/>
            <person name="Liu Z.-J."/>
        </authorList>
    </citation>
    <scope>NUCLEOTIDE SEQUENCE</scope>
    <source>
        <strain evidence="6">CP</strain>
        <tissue evidence="6">Leaves</tissue>
    </source>
</reference>
<dbReference type="AlphaFoldDB" id="A0AAV9DH31"/>
<keyword evidence="7" id="KW-1185">Reference proteome</keyword>
<dbReference type="InterPro" id="IPR036188">
    <property type="entry name" value="FAD/NAD-bd_sf"/>
</dbReference>
<dbReference type="Gene3D" id="3.50.50.60">
    <property type="entry name" value="FAD/NAD(P)-binding domain"/>
    <property type="match status" value="1"/>
</dbReference>
<accession>A0AAV9DH31</accession>
<evidence type="ECO:0000256" key="3">
    <source>
        <dbReference type="ARBA" id="ARBA00024018"/>
    </source>
</evidence>
<dbReference type="Proteomes" id="UP001180020">
    <property type="component" value="Unassembled WGS sequence"/>
</dbReference>
<name>A0AAV9DH31_ACOCL</name>
<keyword evidence="2" id="KW-0503">Monooxygenase</keyword>
<dbReference type="PANTHER" id="PTHR45934">
    <property type="entry name" value="FAD/NAD(P)-BINDING OXIDOREDUCTASE FAMILY PROTEIN"/>
    <property type="match status" value="1"/>
</dbReference>
<comment type="similarity">
    <text evidence="3">Belongs to the 3-hydroxybenzoate 6-hydroxylase family.</text>
</comment>
<evidence type="ECO:0000313" key="6">
    <source>
        <dbReference type="EMBL" id="KAK1300099.1"/>
    </source>
</evidence>
<keyword evidence="4" id="KW-0812">Transmembrane</keyword>
<feature type="transmembrane region" description="Helical" evidence="4">
    <location>
        <begin position="281"/>
        <end position="301"/>
    </location>
</feature>
<proteinExistence type="inferred from homology"/>
<evidence type="ECO:0000256" key="1">
    <source>
        <dbReference type="ARBA" id="ARBA00023002"/>
    </source>
</evidence>
<dbReference type="PANTHER" id="PTHR45934:SF2">
    <property type="entry name" value="MONOOXYGENASE 1"/>
    <property type="match status" value="1"/>
</dbReference>
<feature type="domain" description="FAD-binding" evidence="5">
    <location>
        <begin position="52"/>
        <end position="224"/>
    </location>
</feature>
<reference evidence="6" key="1">
    <citation type="journal article" date="2023" name="Nat. Commun.">
        <title>Diploid and tetraploid genomes of Acorus and the evolution of monocots.</title>
        <authorList>
            <person name="Ma L."/>
            <person name="Liu K.W."/>
            <person name="Li Z."/>
            <person name="Hsiao Y.Y."/>
            <person name="Qi Y."/>
            <person name="Fu T."/>
            <person name="Tang G.D."/>
            <person name="Zhang D."/>
            <person name="Sun W.H."/>
            <person name="Liu D.K."/>
            <person name="Li Y."/>
            <person name="Chen G.Z."/>
            <person name="Liu X.D."/>
            <person name="Liao X.Y."/>
            <person name="Jiang Y.T."/>
            <person name="Yu X."/>
            <person name="Hao Y."/>
            <person name="Huang J."/>
            <person name="Zhao X.W."/>
            <person name="Ke S."/>
            <person name="Chen Y.Y."/>
            <person name="Wu W.L."/>
            <person name="Hsu J.L."/>
            <person name="Lin Y.F."/>
            <person name="Huang M.D."/>
            <person name="Li C.Y."/>
            <person name="Huang L."/>
            <person name="Wang Z.W."/>
            <person name="Zhao X."/>
            <person name="Zhong W.Y."/>
            <person name="Peng D.H."/>
            <person name="Ahmad S."/>
            <person name="Lan S."/>
            <person name="Zhang J.S."/>
            <person name="Tsai W.C."/>
            <person name="Van de Peer Y."/>
            <person name="Liu Z.J."/>
        </authorList>
    </citation>
    <scope>NUCLEOTIDE SEQUENCE</scope>
    <source>
        <strain evidence="6">CP</strain>
    </source>
</reference>
<evidence type="ECO:0000259" key="5">
    <source>
        <dbReference type="Pfam" id="PF01494"/>
    </source>
</evidence>
<dbReference type="PRINTS" id="PR00420">
    <property type="entry name" value="RNGMNOXGNASE"/>
</dbReference>
<keyword evidence="1" id="KW-0560">Oxidoreductase</keyword>
<gene>
    <name evidence="6" type="ORF">QJS10_CPB13g01098</name>
</gene>